<dbReference type="PANTHER" id="PTHR34448">
    <property type="entry name" value="AMINOPEPTIDASE"/>
    <property type="match status" value="1"/>
</dbReference>
<evidence type="ECO:0008006" key="4">
    <source>
        <dbReference type="Google" id="ProtNLM"/>
    </source>
</evidence>
<evidence type="ECO:0000256" key="1">
    <source>
        <dbReference type="ARBA" id="ARBA00022723"/>
    </source>
</evidence>
<dbReference type="Proteomes" id="UP000053462">
    <property type="component" value="Unassembled WGS sequence"/>
</dbReference>
<dbReference type="RefSeq" id="WP_058937797.1">
    <property type="nucleotide sequence ID" value="NZ_LLYW01000002.1"/>
</dbReference>
<sequence length="341" mass="37415">MENNLRSAAGRIIRDSALVGAGESVLIIHGAHNRNFASLLAEEAIRVGALPFLWSFDDSLISDFPEKPSESVAGILGKVDVVIWLSQYTAVDDLSENVQEKVFSFWDSIYGLLQEEKVPTLLVNLPLPAWLEEDGIKPSEYLLEFISAVDVDYVRMRELGLIVAERLNGAKDVLITDENGTHLRFSVEGRKPGLEDGTLRDCRLKRRECEVEIPAGEVYIAPIESSASGRLVLPHEGLELEFHRGKVISIGDEKADELRGRIETPGGNVIAEFGIGLNPGVKPLGLRMFDEKALGTVHVAIGHNLHLGGANESKIHIDFVVMNPTVLVDGEPLMEEGTLRL</sequence>
<dbReference type="SUPFAM" id="SSF144052">
    <property type="entry name" value="Thermophilic metalloprotease-like"/>
    <property type="match status" value="1"/>
</dbReference>
<protein>
    <recommendedName>
        <fullName evidence="4">Aminopeptidase</fullName>
    </recommendedName>
</protein>
<dbReference type="GO" id="GO:0046872">
    <property type="term" value="F:metal ion binding"/>
    <property type="evidence" value="ECO:0007669"/>
    <property type="project" value="UniProtKB-KW"/>
</dbReference>
<dbReference type="EMBL" id="LLYW01000002">
    <property type="protein sequence ID" value="KUH34712.1"/>
    <property type="molecule type" value="Genomic_DNA"/>
</dbReference>
<reference evidence="2 3" key="1">
    <citation type="submission" date="2015-10" db="EMBL/GenBank/DDBJ databases">
        <title>Draft genome sequence of Thermococcus celericrescens strain DSM 17994.</title>
        <authorList>
            <person name="Hong S.-J."/>
            <person name="Park C.-E."/>
            <person name="Shin J.-H."/>
        </authorList>
    </citation>
    <scope>NUCLEOTIDE SEQUENCE [LARGE SCALE GENOMIC DNA]</scope>
    <source>
        <strain evidence="2 3">DSM 17994</strain>
    </source>
</reference>
<dbReference type="GO" id="GO:0004177">
    <property type="term" value="F:aminopeptidase activity"/>
    <property type="evidence" value="ECO:0007669"/>
    <property type="project" value="InterPro"/>
</dbReference>
<evidence type="ECO:0000313" key="3">
    <source>
        <dbReference type="Proteomes" id="UP000053462"/>
    </source>
</evidence>
<comment type="caution">
    <text evidence="2">The sequence shown here is derived from an EMBL/GenBank/DDBJ whole genome shotgun (WGS) entry which is preliminary data.</text>
</comment>
<dbReference type="Pfam" id="PF02073">
    <property type="entry name" value="Peptidase_M29"/>
    <property type="match status" value="1"/>
</dbReference>
<name>A0A100XZV4_9EURY</name>
<keyword evidence="3" id="KW-1185">Reference proteome</keyword>
<keyword evidence="1" id="KW-0479">Metal-binding</keyword>
<dbReference type="PANTHER" id="PTHR34448:SF1">
    <property type="entry name" value="BLL6088 PROTEIN"/>
    <property type="match status" value="1"/>
</dbReference>
<evidence type="ECO:0000313" key="2">
    <source>
        <dbReference type="EMBL" id="KUH34712.1"/>
    </source>
</evidence>
<accession>A0A100XZV4</accession>
<dbReference type="InterPro" id="IPR052170">
    <property type="entry name" value="M29_Exopeptidase"/>
</dbReference>
<organism evidence="2 3">
    <name type="scientific">Thermococcus celericrescens</name>
    <dbReference type="NCBI Taxonomy" id="227598"/>
    <lineage>
        <taxon>Archaea</taxon>
        <taxon>Methanobacteriati</taxon>
        <taxon>Methanobacteriota</taxon>
        <taxon>Thermococci</taxon>
        <taxon>Thermococcales</taxon>
        <taxon>Thermococcaceae</taxon>
        <taxon>Thermococcus</taxon>
    </lineage>
</organism>
<dbReference type="GO" id="GO:0006508">
    <property type="term" value="P:proteolysis"/>
    <property type="evidence" value="ECO:0007669"/>
    <property type="project" value="InterPro"/>
</dbReference>
<proteinExistence type="predicted"/>
<dbReference type="InterPro" id="IPR000787">
    <property type="entry name" value="Peptidase_M29"/>
</dbReference>
<dbReference type="AlphaFoldDB" id="A0A100XZV4"/>
<gene>
    <name evidence="2" type="ORF">APY94_00575</name>
</gene>
<dbReference type="STRING" id="227598.APY94_00575"/>